<keyword evidence="3 6" id="KW-0812">Transmembrane</keyword>
<organism evidence="8 9">
    <name type="scientific">Falsibacillus albus</name>
    <dbReference type="NCBI Taxonomy" id="2478915"/>
    <lineage>
        <taxon>Bacteria</taxon>
        <taxon>Bacillati</taxon>
        <taxon>Bacillota</taxon>
        <taxon>Bacilli</taxon>
        <taxon>Bacillales</taxon>
        <taxon>Bacillaceae</taxon>
        <taxon>Falsibacillus</taxon>
    </lineage>
</organism>
<sequence>MRIYGALISLSLIWGLSFVFIKWLSEFAGVWGTVFIRCLAGAVILLPILYIKRKEIIRPIPWKNLIIVGILNCGLPWGLISLSETALNSSTAAVLNAMTPICTGLIGFLFFSNKLNRMQWAGIFIGFIGIWVLMGAHVKPVETFSFVGFGTMLLATICYGSASQFTKHYLNGAGVVLITTVSLLTGSLIGLLGMILSGPSMTEPLSGEVWISIIGLGCFGSGIATLLYFYIMTKGSPEFASTVTYIIPATAMIWGYVLLHEHITKNLVIGLLIIFTGIAMTKARKRKIIGGQPARKHA</sequence>
<comment type="caution">
    <text evidence="8">The sequence shown here is derived from an EMBL/GenBank/DDBJ whole genome shotgun (WGS) entry which is preliminary data.</text>
</comment>
<dbReference type="RefSeq" id="WP_121681985.1">
    <property type="nucleotide sequence ID" value="NZ_RCVZ01000015.1"/>
</dbReference>
<feature type="transmembrane region" description="Helical" evidence="6">
    <location>
        <begin position="118"/>
        <end position="138"/>
    </location>
</feature>
<evidence type="ECO:0000313" key="8">
    <source>
        <dbReference type="EMBL" id="RLQ93295.1"/>
    </source>
</evidence>
<reference evidence="8 9" key="1">
    <citation type="submission" date="2018-10" db="EMBL/GenBank/DDBJ databases">
        <title>Falsibacillus sp. genome draft.</title>
        <authorList>
            <person name="Shi S."/>
        </authorList>
    </citation>
    <scope>NUCLEOTIDE SEQUENCE [LARGE SCALE GENOMIC DNA]</scope>
    <source>
        <strain evidence="8 9">GY 10110</strain>
    </source>
</reference>
<dbReference type="PANTHER" id="PTHR32322">
    <property type="entry name" value="INNER MEMBRANE TRANSPORTER"/>
    <property type="match status" value="1"/>
</dbReference>
<feature type="transmembrane region" description="Helical" evidence="6">
    <location>
        <begin position="174"/>
        <end position="197"/>
    </location>
</feature>
<dbReference type="InterPro" id="IPR000620">
    <property type="entry name" value="EamA_dom"/>
</dbReference>
<comment type="similarity">
    <text evidence="2">Belongs to the EamA transporter family.</text>
</comment>
<feature type="transmembrane region" description="Helical" evidence="6">
    <location>
        <begin position="263"/>
        <end position="281"/>
    </location>
</feature>
<comment type="subcellular location">
    <subcellularLocation>
        <location evidence="1">Endomembrane system</location>
        <topology evidence="1">Multi-pass membrane protein</topology>
    </subcellularLocation>
</comment>
<dbReference type="Pfam" id="PF00892">
    <property type="entry name" value="EamA"/>
    <property type="match status" value="2"/>
</dbReference>
<feature type="transmembrane region" description="Helical" evidence="6">
    <location>
        <begin position="238"/>
        <end position="257"/>
    </location>
</feature>
<accession>A0A3L7JSQ5</accession>
<feature type="transmembrane region" description="Helical" evidence="6">
    <location>
        <begin position="144"/>
        <end position="162"/>
    </location>
</feature>
<dbReference type="AlphaFoldDB" id="A0A3L7JSQ5"/>
<feature type="transmembrane region" description="Helical" evidence="6">
    <location>
        <begin position="92"/>
        <end position="111"/>
    </location>
</feature>
<evidence type="ECO:0000256" key="5">
    <source>
        <dbReference type="ARBA" id="ARBA00023136"/>
    </source>
</evidence>
<protein>
    <submittedName>
        <fullName evidence="8">EamA/RhaT family transporter</fullName>
    </submittedName>
</protein>
<dbReference type="PANTHER" id="PTHR32322:SF2">
    <property type="entry name" value="EAMA DOMAIN-CONTAINING PROTEIN"/>
    <property type="match status" value="1"/>
</dbReference>
<dbReference type="InterPro" id="IPR037185">
    <property type="entry name" value="EmrE-like"/>
</dbReference>
<name>A0A3L7JSQ5_9BACI</name>
<evidence type="ECO:0000256" key="1">
    <source>
        <dbReference type="ARBA" id="ARBA00004127"/>
    </source>
</evidence>
<feature type="transmembrane region" description="Helical" evidence="6">
    <location>
        <begin position="30"/>
        <end position="50"/>
    </location>
</feature>
<keyword evidence="4 6" id="KW-1133">Transmembrane helix</keyword>
<dbReference type="EMBL" id="RCVZ01000015">
    <property type="protein sequence ID" value="RLQ93295.1"/>
    <property type="molecule type" value="Genomic_DNA"/>
</dbReference>
<dbReference type="InterPro" id="IPR050638">
    <property type="entry name" value="AA-Vitamin_Transporters"/>
</dbReference>
<feature type="transmembrane region" description="Helical" evidence="6">
    <location>
        <begin position="62"/>
        <end position="80"/>
    </location>
</feature>
<dbReference type="Gene3D" id="1.10.3730.20">
    <property type="match status" value="1"/>
</dbReference>
<feature type="domain" description="EamA" evidence="7">
    <location>
        <begin position="150"/>
        <end position="281"/>
    </location>
</feature>
<evidence type="ECO:0000256" key="2">
    <source>
        <dbReference type="ARBA" id="ARBA00007362"/>
    </source>
</evidence>
<gene>
    <name evidence="8" type="ORF">D9X91_17685</name>
</gene>
<evidence type="ECO:0000259" key="7">
    <source>
        <dbReference type="Pfam" id="PF00892"/>
    </source>
</evidence>
<feature type="transmembrane region" description="Helical" evidence="6">
    <location>
        <begin position="209"/>
        <end position="231"/>
    </location>
</feature>
<feature type="domain" description="EamA" evidence="7">
    <location>
        <begin position="6"/>
        <end position="134"/>
    </location>
</feature>
<dbReference type="Proteomes" id="UP000276770">
    <property type="component" value="Unassembled WGS sequence"/>
</dbReference>
<evidence type="ECO:0000256" key="6">
    <source>
        <dbReference type="SAM" id="Phobius"/>
    </source>
</evidence>
<evidence type="ECO:0000256" key="4">
    <source>
        <dbReference type="ARBA" id="ARBA00022989"/>
    </source>
</evidence>
<dbReference type="OrthoDB" id="67135at2"/>
<dbReference type="GO" id="GO:0016020">
    <property type="term" value="C:membrane"/>
    <property type="evidence" value="ECO:0007669"/>
    <property type="project" value="UniProtKB-SubCell"/>
</dbReference>
<dbReference type="SUPFAM" id="SSF103481">
    <property type="entry name" value="Multidrug resistance efflux transporter EmrE"/>
    <property type="match status" value="2"/>
</dbReference>
<keyword evidence="9" id="KW-1185">Reference proteome</keyword>
<evidence type="ECO:0000256" key="3">
    <source>
        <dbReference type="ARBA" id="ARBA00022692"/>
    </source>
</evidence>
<feature type="transmembrane region" description="Helical" evidence="6">
    <location>
        <begin position="7"/>
        <end position="24"/>
    </location>
</feature>
<keyword evidence="5 6" id="KW-0472">Membrane</keyword>
<evidence type="ECO:0000313" key="9">
    <source>
        <dbReference type="Proteomes" id="UP000276770"/>
    </source>
</evidence>
<proteinExistence type="inferred from homology"/>